<dbReference type="PANTHER" id="PTHR33121:SF32">
    <property type="entry name" value="RNASE E SPECIFICITY FACTOR CSRD"/>
    <property type="match status" value="1"/>
</dbReference>
<dbReference type="SUPFAM" id="SSF141868">
    <property type="entry name" value="EAL domain-like"/>
    <property type="match status" value="1"/>
</dbReference>
<comment type="caution">
    <text evidence="4">The sequence shown here is derived from an EMBL/GenBank/DDBJ whole genome shotgun (WGS) entry which is preliminary data.</text>
</comment>
<sequence>MGLFELLKRKQRWQTRLFIGAALLLNALLAGVAPAMPDRYLPLMLCLNLPFVLVAAWWMWWQPFMREQLHHWQQTEMQTCELLQQLEMDYQDAVPVAAQIQRASLKLRNWQKRDAETRQLVRVQGLVDHELAVGNRLYFESRLQHYLTDSAEPVAGALFLLQISHPEPVLHNTVKLPRLRSCIELLTELCSVWPQVVMARIADNDLALLIPGMQSKEAELFGDRLALVLSQASCFSEVQDFDLIHVGFVLYEQGQSSYQLLSEADMALKTAQLQGPNAAFGFADPQKPKIKGSVWWRTELNNALRDKRFLLSFQPVFSWHDEDVLQHEVLVRLQSSDGDKLSAGVFLPMAANCGLTGAIDQTVLLQVAQVCTRERQSYQGRRCSVNITISSVLDNGWWRWLEEQVQQRRLPVDLMALEFHEHHLHQHYLQLKPRLLQLQAWGFALVVDHVGLSLTPAPYSDELPISMLKIHPAVVRHIDQQLEQQLFVRGLLASCSGTDTLVIATAVESESEWHCLKKLGVAGAQGYYFSQPLARLIAQNQLME</sequence>
<dbReference type="InterPro" id="IPR001633">
    <property type="entry name" value="EAL_dom"/>
</dbReference>
<evidence type="ECO:0000313" key="5">
    <source>
        <dbReference type="Proteomes" id="UP001595962"/>
    </source>
</evidence>
<dbReference type="Gene3D" id="3.20.20.450">
    <property type="entry name" value="EAL domain"/>
    <property type="match status" value="1"/>
</dbReference>
<dbReference type="SMART" id="SM00052">
    <property type="entry name" value="EAL"/>
    <property type="match status" value="1"/>
</dbReference>
<dbReference type="InterPro" id="IPR050706">
    <property type="entry name" value="Cyclic-di-GMP_PDE-like"/>
</dbReference>
<keyword evidence="1" id="KW-1133">Transmembrane helix</keyword>
<dbReference type="PANTHER" id="PTHR33121">
    <property type="entry name" value="CYCLIC DI-GMP PHOSPHODIESTERASE PDEF"/>
    <property type="match status" value="1"/>
</dbReference>
<dbReference type="SMART" id="SM00267">
    <property type="entry name" value="GGDEF"/>
    <property type="match status" value="1"/>
</dbReference>
<keyword evidence="1" id="KW-0812">Transmembrane</keyword>
<evidence type="ECO:0000313" key="4">
    <source>
        <dbReference type="EMBL" id="MFC4653424.1"/>
    </source>
</evidence>
<evidence type="ECO:0000259" key="2">
    <source>
        <dbReference type="PROSITE" id="PS50883"/>
    </source>
</evidence>
<keyword evidence="5" id="KW-1185">Reference proteome</keyword>
<dbReference type="InterPro" id="IPR000160">
    <property type="entry name" value="GGDEF_dom"/>
</dbReference>
<protein>
    <submittedName>
        <fullName evidence="4">EAL domain-containing protein</fullName>
    </submittedName>
</protein>
<gene>
    <name evidence="4" type="ORF">ACFO3I_00155</name>
</gene>
<dbReference type="PROSITE" id="PS50887">
    <property type="entry name" value="GGDEF"/>
    <property type="match status" value="1"/>
</dbReference>
<dbReference type="InterPro" id="IPR035919">
    <property type="entry name" value="EAL_sf"/>
</dbReference>
<feature type="domain" description="EAL" evidence="2">
    <location>
        <begin position="293"/>
        <end position="544"/>
    </location>
</feature>
<dbReference type="PROSITE" id="PS50883">
    <property type="entry name" value="EAL"/>
    <property type="match status" value="1"/>
</dbReference>
<accession>A0ABV9JH86</accession>
<dbReference type="CDD" id="cd01948">
    <property type="entry name" value="EAL"/>
    <property type="match status" value="1"/>
</dbReference>
<keyword evidence="1" id="KW-0472">Membrane</keyword>
<evidence type="ECO:0000256" key="1">
    <source>
        <dbReference type="SAM" id="Phobius"/>
    </source>
</evidence>
<dbReference type="Pfam" id="PF00563">
    <property type="entry name" value="EAL"/>
    <property type="match status" value="1"/>
</dbReference>
<evidence type="ECO:0000259" key="3">
    <source>
        <dbReference type="PROSITE" id="PS50887"/>
    </source>
</evidence>
<name>A0ABV9JH86_9GAMM</name>
<feature type="transmembrane region" description="Helical" evidence="1">
    <location>
        <begin position="40"/>
        <end position="61"/>
    </location>
</feature>
<dbReference type="RefSeq" id="WP_377330713.1">
    <property type="nucleotide sequence ID" value="NZ_JBHSGB010000001.1"/>
</dbReference>
<proteinExistence type="predicted"/>
<dbReference type="EMBL" id="JBHSGB010000001">
    <property type="protein sequence ID" value="MFC4653424.1"/>
    <property type="molecule type" value="Genomic_DNA"/>
</dbReference>
<dbReference type="Gene3D" id="3.30.70.270">
    <property type="match status" value="1"/>
</dbReference>
<dbReference type="SUPFAM" id="SSF55073">
    <property type="entry name" value="Nucleotide cyclase"/>
    <property type="match status" value="1"/>
</dbReference>
<feature type="domain" description="GGDEF" evidence="3">
    <location>
        <begin position="154"/>
        <end position="284"/>
    </location>
</feature>
<dbReference type="InterPro" id="IPR029787">
    <property type="entry name" value="Nucleotide_cyclase"/>
</dbReference>
<reference evidence="5" key="1">
    <citation type="journal article" date="2019" name="Int. J. Syst. Evol. Microbiol.">
        <title>The Global Catalogue of Microorganisms (GCM) 10K type strain sequencing project: providing services to taxonomists for standard genome sequencing and annotation.</title>
        <authorList>
            <consortium name="The Broad Institute Genomics Platform"/>
            <consortium name="The Broad Institute Genome Sequencing Center for Infectious Disease"/>
            <person name="Wu L."/>
            <person name="Ma J."/>
        </authorList>
    </citation>
    <scope>NUCLEOTIDE SEQUENCE [LARGE SCALE GENOMIC DNA]</scope>
    <source>
        <strain evidence="5">DT28</strain>
    </source>
</reference>
<organism evidence="4 5">
    <name type="scientific">Rheinheimera marina</name>
    <dbReference type="NCBI Taxonomy" id="1774958"/>
    <lineage>
        <taxon>Bacteria</taxon>
        <taxon>Pseudomonadati</taxon>
        <taxon>Pseudomonadota</taxon>
        <taxon>Gammaproteobacteria</taxon>
        <taxon>Chromatiales</taxon>
        <taxon>Chromatiaceae</taxon>
        <taxon>Rheinheimera</taxon>
    </lineage>
</organism>
<dbReference type="InterPro" id="IPR043128">
    <property type="entry name" value="Rev_trsase/Diguanyl_cyclase"/>
</dbReference>
<dbReference type="Proteomes" id="UP001595962">
    <property type="component" value="Unassembled WGS sequence"/>
</dbReference>